<evidence type="ECO:0000313" key="2">
    <source>
        <dbReference type="Proteomes" id="UP000679629"/>
    </source>
</evidence>
<dbReference type="RefSeq" id="WP_215122950.1">
    <property type="nucleotide sequence ID" value="NZ_CP075896.1"/>
</dbReference>
<gene>
    <name evidence="1" type="ORF">KJK29_33750</name>
</gene>
<proteinExistence type="predicted"/>
<dbReference type="Proteomes" id="UP000679629">
    <property type="component" value="Chromosome"/>
</dbReference>
<protein>
    <submittedName>
        <fullName evidence="1">Uncharacterized protein</fullName>
    </submittedName>
</protein>
<organism evidence="1 2">
    <name type="scientific">Streptomyces koelreuteriae</name>
    <dbReference type="NCBI Taxonomy" id="2838015"/>
    <lineage>
        <taxon>Bacteria</taxon>
        <taxon>Bacillati</taxon>
        <taxon>Actinomycetota</taxon>
        <taxon>Actinomycetes</taxon>
        <taxon>Kitasatosporales</taxon>
        <taxon>Streptomycetaceae</taxon>
        <taxon>Streptomyces</taxon>
    </lineage>
</organism>
<accession>A0ABX8G1D1</accession>
<name>A0ABX8G1D1_9ACTN</name>
<evidence type="ECO:0000313" key="1">
    <source>
        <dbReference type="EMBL" id="QWB27166.1"/>
    </source>
</evidence>
<dbReference type="EMBL" id="CP075896">
    <property type="protein sequence ID" value="QWB27166.1"/>
    <property type="molecule type" value="Genomic_DNA"/>
</dbReference>
<reference evidence="2" key="1">
    <citation type="submission" date="2021-05" db="EMBL/GenBank/DDBJ databases">
        <title>Direct Submission.</title>
        <authorList>
            <person name="Li K."/>
            <person name="Gao J."/>
        </authorList>
    </citation>
    <scope>NUCLEOTIDE SEQUENCE [LARGE SCALE GENOMIC DNA]</scope>
    <source>
        <strain evidence="2">MG62</strain>
    </source>
</reference>
<keyword evidence="2" id="KW-1185">Reference proteome</keyword>
<sequence length="146" mass="16282">MITSVTAIGGLLGLIVSLVFLAVQTRAVSKQVAASNNLAGTQSLDHTFAGLREVHFKMLEYPGMRAYFYEGHPLPTQEPDRERVLIIADSLADVLDSGIQVTRRIPQNESEEDWASYCRYLLERSPTLRAVVSEHPKWWPDLAALS</sequence>